<name>F8DY78_CORRG</name>
<evidence type="ECO:0000256" key="4">
    <source>
        <dbReference type="ARBA" id="ARBA00022729"/>
    </source>
</evidence>
<dbReference type="Pfam" id="PF01497">
    <property type="entry name" value="Peripla_BP_2"/>
    <property type="match status" value="1"/>
</dbReference>
<sequence>MDPSERPIVLRNFLSSFTSTPPSAPPRYPSNSDAHHGYNTRAWRRGVIAAASAVSLSLGAVACSDNGGSNGGNGSASSEQGGVASEKISIQHSMGTTEVPKNPKRIVTMAQGWTDAFNALDVPVETQVVSGTASSKQQIPWAKENAANNTITYNFDLQEITPEKLAEIKPDVILAGWVPDKAYYDKLSAIAPTVPVLDKQTGVDDWRKLTKIAGQIADKEDEANKLVEDVNNEISETAKKYPNLKGKTFTWGMFFGGQYSAVANPNDPSNDLFTRLGFEVNPKLREFAKKENRVNISPEKVDLLDSDFTLMWPIDGDLNKAPGWKQLPVVKDGRAVKVSEAENNATSMATALSVRWALKQFDPVFKALNDNKAPLPELAPPLKLGDLCRGYVCGFTSP</sequence>
<dbReference type="HOGENOM" id="CLU_038034_1_0_11"/>
<keyword evidence="7" id="KW-1185">Reference proteome</keyword>
<evidence type="ECO:0000313" key="6">
    <source>
        <dbReference type="EMBL" id="AEI08820.1"/>
    </source>
</evidence>
<dbReference type="EMBL" id="CP002857">
    <property type="protein sequence ID" value="AEI08820.1"/>
    <property type="molecule type" value="Genomic_DNA"/>
</dbReference>
<evidence type="ECO:0000256" key="2">
    <source>
        <dbReference type="ARBA" id="ARBA00008814"/>
    </source>
</evidence>
<reference evidence="6 7" key="1">
    <citation type="journal article" date="2012" name="BMC Genomics">
        <title>Complete genome sequence, lifestyle, and multi-drug resistance of the human pathogen Corynebacterium resistens DSM 45100 isolated from blood samples of a leukemia patient.</title>
        <authorList>
            <person name="Schroder J."/>
            <person name="Maus I."/>
            <person name="Meyer K."/>
            <person name="Wordemann S."/>
            <person name="Blom J."/>
            <person name="Jaenicke S."/>
            <person name="Schneider J."/>
            <person name="Trost E."/>
            <person name="Tauch A."/>
        </authorList>
    </citation>
    <scope>NUCLEOTIDE SEQUENCE [LARGE SCALE GENOMIC DNA]</scope>
    <source>
        <strain evidence="7">DSM 45100 / JCM 12819 / CCUG 50093 / GTC 2026 / SICGH 158</strain>
    </source>
</reference>
<dbReference type="AlphaFoldDB" id="F8DY78"/>
<dbReference type="GO" id="GO:0030288">
    <property type="term" value="C:outer membrane-bounded periplasmic space"/>
    <property type="evidence" value="ECO:0007669"/>
    <property type="project" value="TreeGrafter"/>
</dbReference>
<keyword evidence="4" id="KW-0732">Signal</keyword>
<accession>F8DY78</accession>
<evidence type="ECO:0000256" key="3">
    <source>
        <dbReference type="ARBA" id="ARBA00022448"/>
    </source>
</evidence>
<dbReference type="OrthoDB" id="1846031at2"/>
<evidence type="ECO:0000259" key="5">
    <source>
        <dbReference type="PROSITE" id="PS50983"/>
    </source>
</evidence>
<dbReference type="PANTHER" id="PTHR30532">
    <property type="entry name" value="IRON III DICITRATE-BINDING PERIPLASMIC PROTEIN"/>
    <property type="match status" value="1"/>
</dbReference>
<comment type="subcellular location">
    <subcellularLocation>
        <location evidence="1">Cell envelope</location>
    </subcellularLocation>
</comment>
<comment type="similarity">
    <text evidence="2">Belongs to the bacterial solute-binding protein 8 family.</text>
</comment>
<dbReference type="eggNOG" id="COG0614">
    <property type="taxonomic scope" value="Bacteria"/>
</dbReference>
<dbReference type="GO" id="GO:1901678">
    <property type="term" value="P:iron coordination entity transport"/>
    <property type="evidence" value="ECO:0007669"/>
    <property type="project" value="UniProtKB-ARBA"/>
</dbReference>
<dbReference type="PROSITE" id="PS50983">
    <property type="entry name" value="FE_B12_PBP"/>
    <property type="match status" value="1"/>
</dbReference>
<evidence type="ECO:0000256" key="1">
    <source>
        <dbReference type="ARBA" id="ARBA00004196"/>
    </source>
</evidence>
<dbReference type="KEGG" id="crd:CRES_0457"/>
<protein>
    <submittedName>
        <fullName evidence="6">Iron complex-binding protein</fullName>
    </submittedName>
</protein>
<organism evidence="6 7">
    <name type="scientific">Corynebacterium resistens (strain DSM 45100 / JCM 12819 / GTC 2026 / SICGH 158)</name>
    <dbReference type="NCBI Taxonomy" id="662755"/>
    <lineage>
        <taxon>Bacteria</taxon>
        <taxon>Bacillati</taxon>
        <taxon>Actinomycetota</taxon>
        <taxon>Actinomycetes</taxon>
        <taxon>Mycobacteriales</taxon>
        <taxon>Corynebacteriaceae</taxon>
        <taxon>Corynebacterium</taxon>
    </lineage>
</organism>
<dbReference type="PANTHER" id="PTHR30532:SF1">
    <property type="entry name" value="IRON(3+)-HYDROXAMATE-BINDING PROTEIN FHUD"/>
    <property type="match status" value="1"/>
</dbReference>
<evidence type="ECO:0000313" key="7">
    <source>
        <dbReference type="Proteomes" id="UP000000492"/>
    </source>
</evidence>
<dbReference type="Gene3D" id="3.40.50.1980">
    <property type="entry name" value="Nitrogenase molybdenum iron protein domain"/>
    <property type="match status" value="2"/>
</dbReference>
<dbReference type="SUPFAM" id="SSF53807">
    <property type="entry name" value="Helical backbone' metal receptor"/>
    <property type="match status" value="1"/>
</dbReference>
<proteinExistence type="inferred from homology"/>
<dbReference type="InterPro" id="IPR051313">
    <property type="entry name" value="Bact_iron-sidero_bind"/>
</dbReference>
<gene>
    <name evidence="6" type="ordered locus">CRES_0457</name>
</gene>
<dbReference type="RefSeq" id="WP_013887845.1">
    <property type="nucleotide sequence ID" value="NC_015673.1"/>
</dbReference>
<dbReference type="STRING" id="662755.CRES_0457"/>
<feature type="domain" description="Fe/B12 periplasmic-binding" evidence="5">
    <location>
        <begin position="105"/>
        <end position="369"/>
    </location>
</feature>
<dbReference type="InterPro" id="IPR002491">
    <property type="entry name" value="ABC_transptr_periplasmic_BD"/>
</dbReference>
<dbReference type="Proteomes" id="UP000000492">
    <property type="component" value="Chromosome"/>
</dbReference>
<keyword evidence="3" id="KW-0813">Transport</keyword>